<dbReference type="Pfam" id="PF02771">
    <property type="entry name" value="Acyl-CoA_dh_N"/>
    <property type="match status" value="1"/>
</dbReference>
<keyword evidence="11" id="KW-1185">Reference proteome</keyword>
<dbReference type="EMBL" id="JACXLD010000002">
    <property type="protein sequence ID" value="MBD2858557.1"/>
    <property type="molecule type" value="Genomic_DNA"/>
</dbReference>
<sequence length="379" mass="41277">MALVLNEEQRLLKDTAKDFLSSTMPVSELRALRDSGDTHGYKPDHWQAMCELGWSGIVFPEEFGGLDFGYLGLGAIFEQTGRTLAASPLLSTVVLSASLIQLAASEQQKQELLPAIISGELTLALALEEGHHHAPTAIQTQAEKTADGYILNGRKSVVLDASSADKLVVIARTNKDSNGSEGLSAFLVNSQVKGITQHSKQWVDSRSASEIIFENVQLSDADLLGEADQIWPALNIALDRSRICLAAEMLGGALECFERTVAYLKERDQFGQKIGSFQALQHRAAILFTELELAKSVVLDALSAIDDKRPDLPQLASLAKARLNDVFEKVTSEAVQMHGGIGVTDELEIGFFLKRSRVATQLFGNSGFHRDRYATLCGY</sequence>
<feature type="domain" description="Acyl-CoA oxidase/dehydrogenase middle" evidence="8">
    <location>
        <begin position="128"/>
        <end position="216"/>
    </location>
</feature>
<dbReference type="Pfam" id="PF02770">
    <property type="entry name" value="Acyl-CoA_dh_M"/>
    <property type="match status" value="1"/>
</dbReference>
<dbReference type="InterPro" id="IPR006091">
    <property type="entry name" value="Acyl-CoA_Oxase/DH_mid-dom"/>
</dbReference>
<dbReference type="RefSeq" id="WP_190763486.1">
    <property type="nucleotide sequence ID" value="NZ_JACXLD010000002.1"/>
</dbReference>
<comment type="similarity">
    <text evidence="2 6">Belongs to the acyl-CoA dehydrogenase family.</text>
</comment>
<protein>
    <submittedName>
        <fullName evidence="10">Acyl-CoA/acyl-ACP dehydrogenase</fullName>
    </submittedName>
</protein>
<evidence type="ECO:0000256" key="3">
    <source>
        <dbReference type="ARBA" id="ARBA00022630"/>
    </source>
</evidence>
<evidence type="ECO:0000256" key="6">
    <source>
        <dbReference type="RuleBase" id="RU362125"/>
    </source>
</evidence>
<dbReference type="Gene3D" id="2.40.110.10">
    <property type="entry name" value="Butyryl-CoA Dehydrogenase, subunit A, domain 2"/>
    <property type="match status" value="1"/>
</dbReference>
<dbReference type="InterPro" id="IPR013786">
    <property type="entry name" value="AcylCoA_DH/ox_N"/>
</dbReference>
<comment type="caution">
    <text evidence="10">The sequence shown here is derived from an EMBL/GenBank/DDBJ whole genome shotgun (WGS) entry which is preliminary data.</text>
</comment>
<evidence type="ECO:0000259" key="8">
    <source>
        <dbReference type="Pfam" id="PF02770"/>
    </source>
</evidence>
<keyword evidence="4 6" id="KW-0274">FAD</keyword>
<feature type="domain" description="Acyl-CoA dehydrogenase/oxidase C-terminal" evidence="7">
    <location>
        <begin position="233"/>
        <end position="372"/>
    </location>
</feature>
<evidence type="ECO:0000256" key="2">
    <source>
        <dbReference type="ARBA" id="ARBA00009347"/>
    </source>
</evidence>
<dbReference type="SUPFAM" id="SSF47203">
    <property type="entry name" value="Acyl-CoA dehydrogenase C-terminal domain-like"/>
    <property type="match status" value="1"/>
</dbReference>
<dbReference type="InterPro" id="IPR046373">
    <property type="entry name" value="Acyl-CoA_Oxase/DH_mid-dom_sf"/>
</dbReference>
<dbReference type="InterPro" id="IPR036250">
    <property type="entry name" value="AcylCo_DH-like_C"/>
</dbReference>
<evidence type="ECO:0000259" key="7">
    <source>
        <dbReference type="Pfam" id="PF00441"/>
    </source>
</evidence>
<dbReference type="SUPFAM" id="SSF56645">
    <property type="entry name" value="Acyl-CoA dehydrogenase NM domain-like"/>
    <property type="match status" value="1"/>
</dbReference>
<evidence type="ECO:0000256" key="5">
    <source>
        <dbReference type="ARBA" id="ARBA00023002"/>
    </source>
</evidence>
<dbReference type="InterPro" id="IPR009075">
    <property type="entry name" value="AcylCo_DH/oxidase_C"/>
</dbReference>
<evidence type="ECO:0000313" key="11">
    <source>
        <dbReference type="Proteomes" id="UP000610558"/>
    </source>
</evidence>
<name>A0A927GW42_9GAMM</name>
<reference evidence="10" key="1">
    <citation type="submission" date="2020-09" db="EMBL/GenBank/DDBJ databases">
        <authorList>
            <person name="Yoon J.-W."/>
        </authorList>
    </citation>
    <scope>NUCLEOTIDE SEQUENCE</scope>
    <source>
        <strain evidence="10">KMU-158</strain>
    </source>
</reference>
<feature type="domain" description="Acyl-CoA dehydrogenase/oxidase N-terminal" evidence="9">
    <location>
        <begin position="6"/>
        <end position="120"/>
    </location>
</feature>
<organism evidence="10 11">
    <name type="scientific">Spongiibacter pelagi</name>
    <dbReference type="NCBI Taxonomy" id="2760804"/>
    <lineage>
        <taxon>Bacteria</taxon>
        <taxon>Pseudomonadati</taxon>
        <taxon>Pseudomonadota</taxon>
        <taxon>Gammaproteobacteria</taxon>
        <taxon>Cellvibrionales</taxon>
        <taxon>Spongiibacteraceae</taxon>
        <taxon>Spongiibacter</taxon>
    </lineage>
</organism>
<evidence type="ECO:0000256" key="1">
    <source>
        <dbReference type="ARBA" id="ARBA00001974"/>
    </source>
</evidence>
<gene>
    <name evidence="10" type="ORF">IB286_05995</name>
</gene>
<comment type="cofactor">
    <cofactor evidence="1 6">
        <name>FAD</name>
        <dbReference type="ChEBI" id="CHEBI:57692"/>
    </cofactor>
</comment>
<dbReference type="PANTHER" id="PTHR43884:SF20">
    <property type="entry name" value="ACYL-COA DEHYDROGENASE FADE28"/>
    <property type="match status" value="1"/>
</dbReference>
<dbReference type="PANTHER" id="PTHR43884">
    <property type="entry name" value="ACYL-COA DEHYDROGENASE"/>
    <property type="match status" value="1"/>
</dbReference>
<dbReference type="Gene3D" id="1.10.540.10">
    <property type="entry name" value="Acyl-CoA dehydrogenase/oxidase, N-terminal domain"/>
    <property type="match status" value="1"/>
</dbReference>
<dbReference type="CDD" id="cd00567">
    <property type="entry name" value="ACAD"/>
    <property type="match status" value="1"/>
</dbReference>
<dbReference type="Pfam" id="PF00441">
    <property type="entry name" value="Acyl-CoA_dh_1"/>
    <property type="match status" value="1"/>
</dbReference>
<dbReference type="Gene3D" id="1.20.140.10">
    <property type="entry name" value="Butyryl-CoA Dehydrogenase, subunit A, domain 3"/>
    <property type="match status" value="1"/>
</dbReference>
<dbReference type="InterPro" id="IPR009100">
    <property type="entry name" value="AcylCoA_DH/oxidase_NM_dom_sf"/>
</dbReference>
<evidence type="ECO:0000256" key="4">
    <source>
        <dbReference type="ARBA" id="ARBA00022827"/>
    </source>
</evidence>
<keyword evidence="5 6" id="KW-0560">Oxidoreductase</keyword>
<accession>A0A927GW42</accession>
<evidence type="ECO:0000313" key="10">
    <source>
        <dbReference type="EMBL" id="MBD2858557.1"/>
    </source>
</evidence>
<dbReference type="GO" id="GO:0003995">
    <property type="term" value="F:acyl-CoA dehydrogenase activity"/>
    <property type="evidence" value="ECO:0007669"/>
    <property type="project" value="TreeGrafter"/>
</dbReference>
<dbReference type="Proteomes" id="UP000610558">
    <property type="component" value="Unassembled WGS sequence"/>
</dbReference>
<dbReference type="GO" id="GO:0050660">
    <property type="term" value="F:flavin adenine dinucleotide binding"/>
    <property type="evidence" value="ECO:0007669"/>
    <property type="project" value="InterPro"/>
</dbReference>
<proteinExistence type="inferred from homology"/>
<dbReference type="InterPro" id="IPR037069">
    <property type="entry name" value="AcylCoA_DH/ox_N_sf"/>
</dbReference>
<keyword evidence="3 6" id="KW-0285">Flavoprotein</keyword>
<evidence type="ECO:0000259" key="9">
    <source>
        <dbReference type="Pfam" id="PF02771"/>
    </source>
</evidence>
<dbReference type="AlphaFoldDB" id="A0A927GW42"/>